<protein>
    <submittedName>
        <fullName evidence="2">Uncharacterized protein</fullName>
    </submittedName>
</protein>
<feature type="compositionally biased region" description="Low complexity" evidence="1">
    <location>
        <begin position="14"/>
        <end position="27"/>
    </location>
</feature>
<keyword evidence="3" id="KW-1185">Reference proteome</keyword>
<reference evidence="2" key="1">
    <citation type="submission" date="2022-02" db="EMBL/GenBank/DDBJ databases">
        <authorList>
            <person name="King R."/>
        </authorList>
    </citation>
    <scope>NUCLEOTIDE SEQUENCE</scope>
</reference>
<evidence type="ECO:0000313" key="3">
    <source>
        <dbReference type="Proteomes" id="UP001154329"/>
    </source>
</evidence>
<sequence>MVRKREENNGQLNTTTTATKITSSTSTRGLRIVVVPRRGPSISDSGGVSDDDTCAADGTRTVATVPYLNTCGARGNFSTSSVVLPVPPGHSRRRRARERERIHFAPITRVHTHTHTHTRARRTRIAFHDTVCEGARELMAFPGVSIVTVWGLMMRVPPCTSNSSADTSRYYYYQVYRYYHILYYCKL</sequence>
<evidence type="ECO:0000256" key="1">
    <source>
        <dbReference type="SAM" id="MobiDB-lite"/>
    </source>
</evidence>
<accession>A0A9P0J1E9</accession>
<proteinExistence type="predicted"/>
<dbReference type="Proteomes" id="UP001154329">
    <property type="component" value="Chromosome 2"/>
</dbReference>
<reference evidence="2" key="2">
    <citation type="submission" date="2022-10" db="EMBL/GenBank/DDBJ databases">
        <authorList>
            <consortium name="ENA_rothamsted_submissions"/>
            <consortium name="culmorum"/>
            <person name="King R."/>
        </authorList>
    </citation>
    <scope>NUCLEOTIDE SEQUENCE</scope>
</reference>
<dbReference type="AlphaFoldDB" id="A0A9P0J1E9"/>
<organism evidence="2 3">
    <name type="scientific">Aphis gossypii</name>
    <name type="common">Cotton aphid</name>
    <dbReference type="NCBI Taxonomy" id="80765"/>
    <lineage>
        <taxon>Eukaryota</taxon>
        <taxon>Metazoa</taxon>
        <taxon>Ecdysozoa</taxon>
        <taxon>Arthropoda</taxon>
        <taxon>Hexapoda</taxon>
        <taxon>Insecta</taxon>
        <taxon>Pterygota</taxon>
        <taxon>Neoptera</taxon>
        <taxon>Paraneoptera</taxon>
        <taxon>Hemiptera</taxon>
        <taxon>Sternorrhyncha</taxon>
        <taxon>Aphidomorpha</taxon>
        <taxon>Aphidoidea</taxon>
        <taxon>Aphididae</taxon>
        <taxon>Aphidini</taxon>
        <taxon>Aphis</taxon>
        <taxon>Aphis</taxon>
    </lineage>
</organism>
<feature type="region of interest" description="Disordered" evidence="1">
    <location>
        <begin position="1"/>
        <end position="28"/>
    </location>
</feature>
<gene>
    <name evidence="2" type="ORF">APHIGO_LOCUS5682</name>
</gene>
<dbReference type="EMBL" id="OU899035">
    <property type="protein sequence ID" value="CAH1724370.1"/>
    <property type="molecule type" value="Genomic_DNA"/>
</dbReference>
<name>A0A9P0J1E9_APHGO</name>
<evidence type="ECO:0000313" key="2">
    <source>
        <dbReference type="EMBL" id="CAH1724370.1"/>
    </source>
</evidence>